<evidence type="ECO:0000313" key="1">
    <source>
        <dbReference type="EMBL" id="QPC47893.1"/>
    </source>
</evidence>
<evidence type="ECO:0008006" key="3">
    <source>
        <dbReference type="Google" id="ProtNLM"/>
    </source>
</evidence>
<dbReference type="SUPFAM" id="SSF109854">
    <property type="entry name" value="DinB/YfiT-like putative metalloenzymes"/>
    <property type="match status" value="1"/>
</dbReference>
<proteinExistence type="predicted"/>
<dbReference type="KEGG" id="mcui:G8O30_13445"/>
<reference evidence="1 2" key="1">
    <citation type="submission" date="2019-07" db="EMBL/GenBank/DDBJ databases">
        <title>Genome sequence of 2 isolates from Red Sea Mangroves.</title>
        <authorList>
            <person name="Sefrji F."/>
            <person name="Michoud G."/>
            <person name="Merlino G."/>
            <person name="Daffonchio D."/>
        </authorList>
    </citation>
    <scope>NUCLEOTIDE SEQUENCE [LARGE SCALE GENOMIC DNA]</scope>
    <source>
        <strain evidence="1 2">R1DC41</strain>
    </source>
</reference>
<dbReference type="EMBL" id="CP049742">
    <property type="protein sequence ID" value="QPC47893.1"/>
    <property type="molecule type" value="Genomic_DNA"/>
</dbReference>
<sequence length="141" mass="16463">MNIIKQRVIQAMELTNEFYQNLEDVDLRLKIPNVPSNTIGEQAYCIIGARESYLEALKEGQWSKFRCSLTDSTEKELVVNKLTESNANIGLFLEKHIDVEININFLIDLLEHEVQHHGQLIRFAYANKLIFPESWHNRYTV</sequence>
<keyword evidence="2" id="KW-1185">Reference proteome</keyword>
<dbReference type="RefSeq" id="WP_239672573.1">
    <property type="nucleotide sequence ID" value="NZ_CP049742.1"/>
</dbReference>
<protein>
    <recommendedName>
        <fullName evidence="3">DinB family protein</fullName>
    </recommendedName>
</protein>
<name>A0A7S8CDQ2_9BACI</name>
<dbReference type="InterPro" id="IPR034660">
    <property type="entry name" value="DinB/YfiT-like"/>
</dbReference>
<organism evidence="1 2">
    <name type="scientific">Mangrovibacillus cuniculi</name>
    <dbReference type="NCBI Taxonomy" id="2593652"/>
    <lineage>
        <taxon>Bacteria</taxon>
        <taxon>Bacillati</taxon>
        <taxon>Bacillota</taxon>
        <taxon>Bacilli</taxon>
        <taxon>Bacillales</taxon>
        <taxon>Bacillaceae</taxon>
        <taxon>Mangrovibacillus</taxon>
    </lineage>
</organism>
<dbReference type="Gene3D" id="1.20.120.450">
    <property type="entry name" value="dinb family like domain"/>
    <property type="match status" value="1"/>
</dbReference>
<evidence type="ECO:0000313" key="2">
    <source>
        <dbReference type="Proteomes" id="UP000593626"/>
    </source>
</evidence>
<accession>A0A7S8CDQ2</accession>
<dbReference type="AlphaFoldDB" id="A0A7S8CDQ2"/>
<gene>
    <name evidence="1" type="ORF">G8O30_13445</name>
</gene>
<dbReference type="Proteomes" id="UP000593626">
    <property type="component" value="Chromosome"/>
</dbReference>